<dbReference type="GO" id="GO:0005886">
    <property type="term" value="C:plasma membrane"/>
    <property type="evidence" value="ECO:0007669"/>
    <property type="project" value="UniProtKB-SubCell"/>
</dbReference>
<reference evidence="8 9" key="1">
    <citation type="journal article" date="2020" name="Microorganisms">
        <title>Osmotic Adaptation and Compatible Solute Biosynthesis of Phototrophic Bacteria as Revealed from Genome Analyses.</title>
        <authorList>
            <person name="Imhoff J.F."/>
            <person name="Rahn T."/>
            <person name="Kunzel S."/>
            <person name="Keller A."/>
            <person name="Neulinger S.C."/>
        </authorList>
    </citation>
    <scope>NUCLEOTIDE SEQUENCE [LARGE SCALE GENOMIC DNA]</scope>
    <source>
        <strain evidence="8 9">DSM 21303</strain>
    </source>
</reference>
<keyword evidence="3" id="KW-1003">Cell membrane</keyword>
<keyword evidence="4 7" id="KW-0812">Transmembrane</keyword>
<name>A0A9X0WGS6_9GAMM</name>
<dbReference type="AlphaFoldDB" id="A0A9X0WGS6"/>
<sequence length="164" mass="18033">MKHSLLPHPILTPVLALIWLLLVNSLAPGQIFLGLLLGWAIPIFTLRFWPERVYIAKPLTLLRFLAIVLYDILIANIAVAGLILAGTKQTRPAFVRVPLALRSDLGISLLANTVSLTPGTVSAWLSPDRSHLIVHGLQVHDPAALVSEIKTRYEAPIKEVFEPC</sequence>
<accession>A0A9X0WGS6</accession>
<gene>
    <name evidence="8" type="ORF">CKO25_06170</name>
</gene>
<organism evidence="8 9">
    <name type="scientific">Thiocapsa imhoffii</name>
    <dbReference type="NCBI Taxonomy" id="382777"/>
    <lineage>
        <taxon>Bacteria</taxon>
        <taxon>Pseudomonadati</taxon>
        <taxon>Pseudomonadota</taxon>
        <taxon>Gammaproteobacteria</taxon>
        <taxon>Chromatiales</taxon>
        <taxon>Chromatiaceae</taxon>
        <taxon>Thiocapsa</taxon>
    </lineage>
</organism>
<evidence type="ECO:0000256" key="5">
    <source>
        <dbReference type="ARBA" id="ARBA00022989"/>
    </source>
</evidence>
<dbReference type="RefSeq" id="WP_200387038.1">
    <property type="nucleotide sequence ID" value="NZ_NRSD01000004.1"/>
</dbReference>
<keyword evidence="6 7" id="KW-0472">Membrane</keyword>
<evidence type="ECO:0000256" key="3">
    <source>
        <dbReference type="ARBA" id="ARBA00022475"/>
    </source>
</evidence>
<evidence type="ECO:0000256" key="4">
    <source>
        <dbReference type="ARBA" id="ARBA00022692"/>
    </source>
</evidence>
<evidence type="ECO:0000256" key="7">
    <source>
        <dbReference type="SAM" id="Phobius"/>
    </source>
</evidence>
<feature type="transmembrane region" description="Helical" evidence="7">
    <location>
        <begin position="61"/>
        <end position="85"/>
    </location>
</feature>
<evidence type="ECO:0000256" key="6">
    <source>
        <dbReference type="ARBA" id="ARBA00023136"/>
    </source>
</evidence>
<evidence type="ECO:0000256" key="2">
    <source>
        <dbReference type="ARBA" id="ARBA00006228"/>
    </source>
</evidence>
<feature type="transmembrane region" description="Helical" evidence="7">
    <location>
        <begin position="29"/>
        <end position="49"/>
    </location>
</feature>
<protein>
    <submittedName>
        <fullName evidence="8">Na+/H+ antiporter subunit E</fullName>
    </submittedName>
</protein>
<dbReference type="NCBIfam" id="NF006518">
    <property type="entry name" value="PRK08965.1-2"/>
    <property type="match status" value="1"/>
</dbReference>
<feature type="transmembrane region" description="Helical" evidence="7">
    <location>
        <begin position="5"/>
        <end position="23"/>
    </location>
</feature>
<comment type="subcellular location">
    <subcellularLocation>
        <location evidence="1">Cell membrane</location>
        <topology evidence="1">Multi-pass membrane protein</topology>
    </subcellularLocation>
</comment>
<dbReference type="Pfam" id="PF01899">
    <property type="entry name" value="MNHE"/>
    <property type="match status" value="1"/>
</dbReference>
<evidence type="ECO:0000313" key="8">
    <source>
        <dbReference type="EMBL" id="MBK1644246.1"/>
    </source>
</evidence>
<comment type="similarity">
    <text evidence="2">Belongs to the CPA3 antiporters (TC 2.A.63) subunit E family.</text>
</comment>
<dbReference type="PIRSF" id="PIRSF019239">
    <property type="entry name" value="MrpE"/>
    <property type="match status" value="1"/>
</dbReference>
<dbReference type="PANTHER" id="PTHR34584:SF1">
    <property type="entry name" value="NA(+)_H(+) ANTIPORTER SUBUNIT E1"/>
    <property type="match status" value="1"/>
</dbReference>
<keyword evidence="9" id="KW-1185">Reference proteome</keyword>
<evidence type="ECO:0000256" key="1">
    <source>
        <dbReference type="ARBA" id="ARBA00004651"/>
    </source>
</evidence>
<dbReference type="PANTHER" id="PTHR34584">
    <property type="entry name" value="NA(+)/H(+) ANTIPORTER SUBUNIT E1"/>
    <property type="match status" value="1"/>
</dbReference>
<dbReference type="InterPro" id="IPR002758">
    <property type="entry name" value="Cation_antiport_E"/>
</dbReference>
<comment type="caution">
    <text evidence="8">The sequence shown here is derived from an EMBL/GenBank/DDBJ whole genome shotgun (WGS) entry which is preliminary data.</text>
</comment>
<keyword evidence="5 7" id="KW-1133">Transmembrane helix</keyword>
<dbReference type="EMBL" id="NRSD01000004">
    <property type="protein sequence ID" value="MBK1644246.1"/>
    <property type="molecule type" value="Genomic_DNA"/>
</dbReference>
<evidence type="ECO:0000313" key="9">
    <source>
        <dbReference type="Proteomes" id="UP001138802"/>
    </source>
</evidence>
<dbReference type="Proteomes" id="UP001138802">
    <property type="component" value="Unassembled WGS sequence"/>
</dbReference>
<dbReference type="GO" id="GO:0008324">
    <property type="term" value="F:monoatomic cation transmembrane transporter activity"/>
    <property type="evidence" value="ECO:0007669"/>
    <property type="project" value="InterPro"/>
</dbReference>
<proteinExistence type="inferred from homology"/>